<name>A0ABW0IBK2_9BACT</name>
<proteinExistence type="predicted"/>
<evidence type="ECO:0000313" key="2">
    <source>
        <dbReference type="Proteomes" id="UP001596106"/>
    </source>
</evidence>
<accession>A0ABW0IBK2</accession>
<dbReference type="RefSeq" id="WP_379847000.1">
    <property type="nucleotide sequence ID" value="NZ_JBHSMA010000004.1"/>
</dbReference>
<organism evidence="1 2">
    <name type="scientific">Larkinella bovis</name>
    <dbReference type="NCBI Taxonomy" id="683041"/>
    <lineage>
        <taxon>Bacteria</taxon>
        <taxon>Pseudomonadati</taxon>
        <taxon>Bacteroidota</taxon>
        <taxon>Cytophagia</taxon>
        <taxon>Cytophagales</taxon>
        <taxon>Spirosomataceae</taxon>
        <taxon>Larkinella</taxon>
    </lineage>
</organism>
<comment type="caution">
    <text evidence="1">The sequence shown here is derived from an EMBL/GenBank/DDBJ whole genome shotgun (WGS) entry which is preliminary data.</text>
</comment>
<sequence length="124" mass="13744">MSIHKAIKNAIVKNKQNTCTIQVAECSATVPNAVILWKMIGSTFLNRRSPDFPFQHETTNNHKNSSMKAINEQEILFDDLAILEKLIGQKELAITSANANCDCIGYSTSDDEESDPDQITSITD</sequence>
<keyword evidence="2" id="KW-1185">Reference proteome</keyword>
<dbReference type="Proteomes" id="UP001596106">
    <property type="component" value="Unassembled WGS sequence"/>
</dbReference>
<gene>
    <name evidence="1" type="ORF">ACFPMF_16210</name>
</gene>
<reference evidence="2" key="1">
    <citation type="journal article" date="2019" name="Int. J. Syst. Evol. Microbiol.">
        <title>The Global Catalogue of Microorganisms (GCM) 10K type strain sequencing project: providing services to taxonomists for standard genome sequencing and annotation.</title>
        <authorList>
            <consortium name="The Broad Institute Genomics Platform"/>
            <consortium name="The Broad Institute Genome Sequencing Center for Infectious Disease"/>
            <person name="Wu L."/>
            <person name="Ma J."/>
        </authorList>
    </citation>
    <scope>NUCLEOTIDE SEQUENCE [LARGE SCALE GENOMIC DNA]</scope>
    <source>
        <strain evidence="2">CCUG 55250</strain>
    </source>
</reference>
<protein>
    <submittedName>
        <fullName evidence="1">Uncharacterized protein</fullName>
    </submittedName>
</protein>
<evidence type="ECO:0000313" key="1">
    <source>
        <dbReference type="EMBL" id="MFC5410864.1"/>
    </source>
</evidence>
<dbReference type="EMBL" id="JBHSMA010000004">
    <property type="protein sequence ID" value="MFC5410864.1"/>
    <property type="molecule type" value="Genomic_DNA"/>
</dbReference>